<accession>A0A7S3TQT1</accession>
<reference evidence="2" key="1">
    <citation type="submission" date="2021-01" db="EMBL/GenBank/DDBJ databases">
        <authorList>
            <person name="Corre E."/>
            <person name="Pelletier E."/>
            <person name="Niang G."/>
            <person name="Scheremetjew M."/>
            <person name="Finn R."/>
            <person name="Kale V."/>
            <person name="Holt S."/>
            <person name="Cochrane G."/>
            <person name="Meng A."/>
            <person name="Brown T."/>
            <person name="Cohen L."/>
        </authorList>
    </citation>
    <scope>NUCLEOTIDE SEQUENCE</scope>
    <source>
        <strain evidence="2">379</strain>
    </source>
</reference>
<dbReference type="AlphaFoldDB" id="A0A7S3TQT1"/>
<keyword evidence="1" id="KW-0812">Transmembrane</keyword>
<keyword evidence="1" id="KW-0472">Membrane</keyword>
<evidence type="ECO:0000313" key="2">
    <source>
        <dbReference type="EMBL" id="CAE0591298.1"/>
    </source>
</evidence>
<dbReference type="EMBL" id="HBIR01054603">
    <property type="protein sequence ID" value="CAE0591298.1"/>
    <property type="molecule type" value="Transcribed_RNA"/>
</dbReference>
<feature type="transmembrane region" description="Helical" evidence="1">
    <location>
        <begin position="46"/>
        <end position="73"/>
    </location>
</feature>
<protein>
    <submittedName>
        <fullName evidence="2">Uncharacterized protein</fullName>
    </submittedName>
</protein>
<name>A0A7S3TQT1_EMIHU</name>
<organism evidence="2">
    <name type="scientific">Emiliania huxleyi</name>
    <name type="common">Coccolithophore</name>
    <name type="synonym">Pontosphaera huxleyi</name>
    <dbReference type="NCBI Taxonomy" id="2903"/>
    <lineage>
        <taxon>Eukaryota</taxon>
        <taxon>Haptista</taxon>
        <taxon>Haptophyta</taxon>
        <taxon>Prymnesiophyceae</taxon>
        <taxon>Isochrysidales</taxon>
        <taxon>Noelaerhabdaceae</taxon>
        <taxon>Emiliania</taxon>
    </lineage>
</organism>
<sequence>MSRGSRRSRSARSPCRAAQPVPFFSPPRWLLLRRHHRLVPARPSPFLAACSSVAVVLVPYSFCCLCAVTLPLISHRIAMSHRTAPMAVGSRAEFVAGVARAAGSLALAPLSSLVSSRRLGGLCVLSRWCGCSGFLRLAVWVFGHVSIQFSREPTSVWAAI</sequence>
<proteinExistence type="predicted"/>
<evidence type="ECO:0000256" key="1">
    <source>
        <dbReference type="SAM" id="Phobius"/>
    </source>
</evidence>
<gene>
    <name evidence="2" type="ORF">EHUX00137_LOCUS42540</name>
</gene>
<keyword evidence="1" id="KW-1133">Transmembrane helix</keyword>